<evidence type="ECO:0000256" key="11">
    <source>
        <dbReference type="RuleBase" id="RU004423"/>
    </source>
</evidence>
<dbReference type="FunFam" id="1.20.1070.10:FF:000055">
    <property type="entry name" value="Taste receptor type 2"/>
    <property type="match status" value="1"/>
</dbReference>
<comment type="similarity">
    <text evidence="2 11">Belongs to the G-protein coupled receptor T2R family.</text>
</comment>
<feature type="transmembrane region" description="Helical" evidence="13">
    <location>
        <begin position="97"/>
        <end position="116"/>
    </location>
</feature>
<evidence type="ECO:0000313" key="15">
    <source>
        <dbReference type="Proteomes" id="UP000824782"/>
    </source>
</evidence>
<keyword evidence="7 12" id="KW-0297">G-protein coupled receptor</keyword>
<gene>
    <name evidence="14" type="ORF">GDO81_028877</name>
</gene>
<evidence type="ECO:0000313" key="14">
    <source>
        <dbReference type="EMBL" id="KAG8550097.1"/>
    </source>
</evidence>
<evidence type="ECO:0000256" key="10">
    <source>
        <dbReference type="ARBA" id="ARBA00023224"/>
    </source>
</evidence>
<evidence type="ECO:0000256" key="3">
    <source>
        <dbReference type="ARBA" id="ARBA00022480"/>
    </source>
</evidence>
<dbReference type="PANTHER" id="PTHR11394:SF47">
    <property type="entry name" value="TASTE RECEPTOR TYPE 2 MEMBER 40"/>
    <property type="match status" value="1"/>
</dbReference>
<dbReference type="GO" id="GO:0016020">
    <property type="term" value="C:membrane"/>
    <property type="evidence" value="ECO:0007669"/>
    <property type="project" value="UniProtKB-SubCell"/>
</dbReference>
<feature type="transmembrane region" description="Helical" evidence="13">
    <location>
        <begin position="52"/>
        <end position="69"/>
    </location>
</feature>
<feature type="transmembrane region" description="Helical" evidence="13">
    <location>
        <begin position="266"/>
        <end position="288"/>
    </location>
</feature>
<accession>A0AAV6ZRM7</accession>
<keyword evidence="15" id="KW-1185">Reference proteome</keyword>
<keyword evidence="10 12" id="KW-0807">Transducer</keyword>
<evidence type="ECO:0000256" key="7">
    <source>
        <dbReference type="ARBA" id="ARBA00023040"/>
    </source>
</evidence>
<proteinExistence type="inferred from homology"/>
<dbReference type="Pfam" id="PF05296">
    <property type="entry name" value="TAS2R"/>
    <property type="match status" value="1"/>
</dbReference>
<keyword evidence="6 13" id="KW-1133">Transmembrane helix</keyword>
<feature type="transmembrane region" description="Helical" evidence="13">
    <location>
        <begin position="128"/>
        <end position="150"/>
    </location>
</feature>
<dbReference type="InterPro" id="IPR007960">
    <property type="entry name" value="TAS2R"/>
</dbReference>
<evidence type="ECO:0000256" key="13">
    <source>
        <dbReference type="SAM" id="Phobius"/>
    </source>
</evidence>
<dbReference type="EMBL" id="WNYA01000090">
    <property type="protein sequence ID" value="KAG8550097.1"/>
    <property type="molecule type" value="Genomic_DNA"/>
</dbReference>
<reference evidence="14" key="1">
    <citation type="thesis" date="2020" institute="ProQuest LLC" country="789 East Eisenhower Parkway, Ann Arbor, MI, USA">
        <title>Comparative Genomics and Chromosome Evolution.</title>
        <authorList>
            <person name="Mudd A.B."/>
        </authorList>
    </citation>
    <scope>NUCLEOTIDE SEQUENCE</scope>
    <source>
        <strain evidence="14">237g6f4</strain>
        <tissue evidence="14">Blood</tissue>
    </source>
</reference>
<keyword evidence="3 12" id="KW-0919">Taste</keyword>
<dbReference type="GO" id="GO:0033038">
    <property type="term" value="F:bitter taste receptor activity"/>
    <property type="evidence" value="ECO:0007669"/>
    <property type="project" value="InterPro"/>
</dbReference>
<evidence type="ECO:0000256" key="1">
    <source>
        <dbReference type="ARBA" id="ARBA00004141"/>
    </source>
</evidence>
<dbReference type="GO" id="GO:0004930">
    <property type="term" value="F:G protein-coupled receptor activity"/>
    <property type="evidence" value="ECO:0007669"/>
    <property type="project" value="UniProtKB-KW"/>
</dbReference>
<evidence type="ECO:0000256" key="9">
    <source>
        <dbReference type="ARBA" id="ARBA00023170"/>
    </source>
</evidence>
<feature type="transmembrane region" description="Helical" evidence="13">
    <location>
        <begin position="183"/>
        <end position="205"/>
    </location>
</feature>
<evidence type="ECO:0000256" key="2">
    <source>
        <dbReference type="ARBA" id="ARBA00007376"/>
    </source>
</evidence>
<dbReference type="PANTHER" id="PTHR11394">
    <property type="entry name" value="TASTE RECEPTOR TYPE 2"/>
    <property type="match status" value="1"/>
</dbReference>
<keyword evidence="4 12" id="KW-0716">Sensory transduction</keyword>
<feature type="transmembrane region" description="Helical" evidence="13">
    <location>
        <begin position="238"/>
        <end position="260"/>
    </location>
</feature>
<dbReference type="SUPFAM" id="SSF81321">
    <property type="entry name" value="Family A G protein-coupled receptor-like"/>
    <property type="match status" value="1"/>
</dbReference>
<keyword evidence="8 12" id="KW-0472">Membrane</keyword>
<comment type="subcellular location">
    <subcellularLocation>
        <location evidence="1 12">Membrane</location>
        <topology evidence="1 12">Multi-pass membrane protein</topology>
    </subcellularLocation>
</comment>
<feature type="transmembrane region" description="Helical" evidence="13">
    <location>
        <begin position="12"/>
        <end position="32"/>
    </location>
</feature>
<sequence length="306" mass="35324">MEFTLKKILILLLYCECFAGITVNLIILAANIMKWKTLKSLSTSDKILNCLVTSRTLLVFNISLASYLYQFHPWIFHDIVVTAAMLTYGVILHYTDLWFATVLCVFYCVKITSYSWKFFIFLKTKISTLVPWFLLGSLIASIFSSLPYGFNFYDMKHQDLSNVSSKPMIFYRAGTIQNFYNQALITLLGSCPPFIIFLLAIFLLLHSLLMHTRRMRSSEYGFHTPNLKGHFSAVRSMSVFLVLQIIHFIFINLLFFGILYDVGVFYWLNLIITCALPFLHSLYMICFCGEIKKTITSLCRALSTCE</sequence>
<dbReference type="AlphaFoldDB" id="A0AAV6ZRM7"/>
<dbReference type="Proteomes" id="UP000824782">
    <property type="component" value="Unassembled WGS sequence"/>
</dbReference>
<evidence type="ECO:0000256" key="6">
    <source>
        <dbReference type="ARBA" id="ARBA00022989"/>
    </source>
</evidence>
<name>A0AAV6ZRM7_ENGPU</name>
<evidence type="ECO:0000256" key="12">
    <source>
        <dbReference type="RuleBase" id="RU004424"/>
    </source>
</evidence>
<keyword evidence="5 12" id="KW-0812">Transmembrane</keyword>
<organism evidence="14 15">
    <name type="scientific">Engystomops pustulosus</name>
    <name type="common">Tungara frog</name>
    <name type="synonym">Physalaemus pustulosus</name>
    <dbReference type="NCBI Taxonomy" id="76066"/>
    <lineage>
        <taxon>Eukaryota</taxon>
        <taxon>Metazoa</taxon>
        <taxon>Chordata</taxon>
        <taxon>Craniata</taxon>
        <taxon>Vertebrata</taxon>
        <taxon>Euteleostomi</taxon>
        <taxon>Amphibia</taxon>
        <taxon>Batrachia</taxon>
        <taxon>Anura</taxon>
        <taxon>Neobatrachia</taxon>
        <taxon>Hyloidea</taxon>
        <taxon>Leptodactylidae</taxon>
        <taxon>Leiuperinae</taxon>
        <taxon>Engystomops</taxon>
    </lineage>
</organism>
<keyword evidence="9 12" id="KW-0675">Receptor</keyword>
<evidence type="ECO:0000256" key="5">
    <source>
        <dbReference type="ARBA" id="ARBA00022692"/>
    </source>
</evidence>
<protein>
    <recommendedName>
        <fullName evidence="12">Taste receptor type 2</fullName>
    </recommendedName>
</protein>
<evidence type="ECO:0000256" key="8">
    <source>
        <dbReference type="ARBA" id="ARBA00023136"/>
    </source>
</evidence>
<comment type="caution">
    <text evidence="14">The sequence shown here is derived from an EMBL/GenBank/DDBJ whole genome shotgun (WGS) entry which is preliminary data.</text>
</comment>
<evidence type="ECO:0000256" key="4">
    <source>
        <dbReference type="ARBA" id="ARBA00022606"/>
    </source>
</evidence>